<dbReference type="EMBL" id="GAIX01000570">
    <property type="protein sequence ID" value="JAA91990.1"/>
    <property type="molecule type" value="Transcribed_RNA"/>
</dbReference>
<proteinExistence type="predicted"/>
<protein>
    <submittedName>
        <fullName evidence="1">Uncharacterized protein</fullName>
    </submittedName>
</protein>
<organism evidence="1">
    <name type="scientific">Pararge aegeria</name>
    <name type="common">speckled wood butterfly</name>
    <dbReference type="NCBI Taxonomy" id="116150"/>
    <lineage>
        <taxon>Eukaryota</taxon>
        <taxon>Metazoa</taxon>
        <taxon>Ecdysozoa</taxon>
        <taxon>Arthropoda</taxon>
        <taxon>Hexapoda</taxon>
        <taxon>Insecta</taxon>
        <taxon>Pterygota</taxon>
        <taxon>Neoptera</taxon>
        <taxon>Endopterygota</taxon>
        <taxon>Lepidoptera</taxon>
        <taxon>Glossata</taxon>
        <taxon>Ditrysia</taxon>
        <taxon>Papilionoidea</taxon>
        <taxon>Nymphalidae</taxon>
        <taxon>Satyrinae</taxon>
        <taxon>Satyrini</taxon>
        <taxon>Parargina</taxon>
        <taxon>Pararge</taxon>
    </lineage>
</organism>
<name>S4PRS0_9NEOP</name>
<sequence length="73" mass="8174">IKIGESIGRFLPSQVSPTAGAFIPILTTWSRLSVKKFIFLSPCEHDSWKSLCKSGSLKINLSFCFFFCCIINI</sequence>
<dbReference type="AlphaFoldDB" id="S4PRS0"/>
<feature type="non-terminal residue" evidence="1">
    <location>
        <position position="73"/>
    </location>
</feature>
<accession>S4PRS0</accession>
<reference evidence="1" key="2">
    <citation type="submission" date="2013-05" db="EMBL/GenBank/DDBJ databases">
        <authorList>
            <person name="Carter J.-M."/>
            <person name="Baker S.C."/>
            <person name="Pink R."/>
            <person name="Carter D.R.F."/>
            <person name="Collins A."/>
            <person name="Tomlin J."/>
            <person name="Gibbs M."/>
            <person name="Breuker C.J."/>
        </authorList>
    </citation>
    <scope>NUCLEOTIDE SEQUENCE</scope>
    <source>
        <tissue evidence="1">Ovary</tissue>
    </source>
</reference>
<evidence type="ECO:0000313" key="1">
    <source>
        <dbReference type="EMBL" id="JAA91990.1"/>
    </source>
</evidence>
<reference evidence="1" key="1">
    <citation type="journal article" date="2013" name="BMC Genomics">
        <title>Unscrambling butterfly oogenesis.</title>
        <authorList>
            <person name="Carter J.M."/>
            <person name="Baker S.C."/>
            <person name="Pink R."/>
            <person name="Carter D.R."/>
            <person name="Collins A."/>
            <person name="Tomlin J."/>
            <person name="Gibbs M."/>
            <person name="Breuker C.J."/>
        </authorList>
    </citation>
    <scope>NUCLEOTIDE SEQUENCE</scope>
    <source>
        <tissue evidence="1">Ovary</tissue>
    </source>
</reference>
<feature type="non-terminal residue" evidence="1">
    <location>
        <position position="1"/>
    </location>
</feature>